<comment type="subcellular location">
    <subcellularLocation>
        <location evidence="1 8">Cell membrane</location>
        <topology evidence="1 8">Multi-pass membrane protein</topology>
    </subcellularLocation>
</comment>
<dbReference type="EMBL" id="BAAAQT010000005">
    <property type="protein sequence ID" value="GAA2172011.1"/>
    <property type="molecule type" value="Genomic_DNA"/>
</dbReference>
<evidence type="ECO:0000256" key="2">
    <source>
        <dbReference type="ARBA" id="ARBA00009142"/>
    </source>
</evidence>
<keyword evidence="10" id="KW-1185">Reference proteome</keyword>
<reference evidence="9 10" key="1">
    <citation type="journal article" date="2019" name="Int. J. Syst. Evol. Microbiol.">
        <title>The Global Catalogue of Microorganisms (GCM) 10K type strain sequencing project: providing services to taxonomists for standard genome sequencing and annotation.</title>
        <authorList>
            <consortium name="The Broad Institute Genomics Platform"/>
            <consortium name="The Broad Institute Genome Sequencing Center for Infectious Disease"/>
            <person name="Wu L."/>
            <person name="Ma J."/>
        </authorList>
    </citation>
    <scope>NUCLEOTIDE SEQUENCE [LARGE SCALE GENOMIC DNA]</scope>
    <source>
        <strain evidence="9 10">JCM 16026</strain>
    </source>
</reference>
<feature type="transmembrane region" description="Helical" evidence="8">
    <location>
        <begin position="195"/>
        <end position="216"/>
    </location>
</feature>
<gene>
    <name evidence="9" type="ORF">GCM10009846_08260</name>
</gene>
<evidence type="ECO:0000313" key="10">
    <source>
        <dbReference type="Proteomes" id="UP001501599"/>
    </source>
</evidence>
<evidence type="ECO:0000256" key="6">
    <source>
        <dbReference type="ARBA" id="ARBA00022989"/>
    </source>
</evidence>
<feature type="transmembrane region" description="Helical" evidence="8">
    <location>
        <begin position="71"/>
        <end position="90"/>
    </location>
</feature>
<feature type="transmembrane region" description="Helical" evidence="8">
    <location>
        <begin position="228"/>
        <end position="248"/>
    </location>
</feature>
<dbReference type="PANTHER" id="PTHR30269">
    <property type="entry name" value="TRANSMEMBRANE PROTEIN YFCA"/>
    <property type="match status" value="1"/>
</dbReference>
<proteinExistence type="inferred from homology"/>
<dbReference type="PANTHER" id="PTHR30269:SF37">
    <property type="entry name" value="MEMBRANE TRANSPORTER PROTEIN"/>
    <property type="match status" value="1"/>
</dbReference>
<sequence>MDWSFVVALVALAVGAIAQRTVGMGFGLVVTPTMVLAVGPLEAVLVVNVFGVVACAMIIGRVWRDIDWRGLAWLVVPAIALTIPGILLARAADADVLKIAVGVLALVGVAVSAGFTRSERSFDGPGLRVPTGALVGVLNSSVGLGAPVIGMFAILSRWEHRVFAATMQPFWILLSLSTVVSRQLVAPGGAPPWQWWMWLLAVAPILVGVVAGDRIAARIDQAVARRAVIVFSLLSGIAVLVTGIVGLATA</sequence>
<dbReference type="RefSeq" id="WP_344340648.1">
    <property type="nucleotide sequence ID" value="NZ_BAAAQT010000005.1"/>
</dbReference>
<evidence type="ECO:0000256" key="4">
    <source>
        <dbReference type="ARBA" id="ARBA00022475"/>
    </source>
</evidence>
<keyword evidence="6 8" id="KW-1133">Transmembrane helix</keyword>
<name>A0ABN3ALJ5_9MICO</name>
<evidence type="ECO:0000313" key="9">
    <source>
        <dbReference type="EMBL" id="GAA2172011.1"/>
    </source>
</evidence>
<evidence type="ECO:0000256" key="5">
    <source>
        <dbReference type="ARBA" id="ARBA00022692"/>
    </source>
</evidence>
<keyword evidence="4 8" id="KW-1003">Cell membrane</keyword>
<feature type="transmembrane region" description="Helical" evidence="8">
    <location>
        <begin position="34"/>
        <end position="59"/>
    </location>
</feature>
<accession>A0ABN3ALJ5</accession>
<evidence type="ECO:0000256" key="3">
    <source>
        <dbReference type="ARBA" id="ARBA00022448"/>
    </source>
</evidence>
<comment type="caution">
    <text evidence="9">The sequence shown here is derived from an EMBL/GenBank/DDBJ whole genome shotgun (WGS) entry which is preliminary data.</text>
</comment>
<organism evidence="9 10">
    <name type="scientific">Agrococcus versicolor</name>
    <dbReference type="NCBI Taxonomy" id="501482"/>
    <lineage>
        <taxon>Bacteria</taxon>
        <taxon>Bacillati</taxon>
        <taxon>Actinomycetota</taxon>
        <taxon>Actinomycetes</taxon>
        <taxon>Micrococcales</taxon>
        <taxon>Microbacteriaceae</taxon>
        <taxon>Agrococcus</taxon>
    </lineage>
</organism>
<evidence type="ECO:0000256" key="1">
    <source>
        <dbReference type="ARBA" id="ARBA00004651"/>
    </source>
</evidence>
<feature type="transmembrane region" description="Helical" evidence="8">
    <location>
        <begin position="127"/>
        <end position="155"/>
    </location>
</feature>
<feature type="transmembrane region" description="Helical" evidence="8">
    <location>
        <begin position="96"/>
        <end position="115"/>
    </location>
</feature>
<dbReference type="Pfam" id="PF01925">
    <property type="entry name" value="TauE"/>
    <property type="match status" value="1"/>
</dbReference>
<comment type="similarity">
    <text evidence="2 8">Belongs to the 4-toluene sulfonate uptake permease (TSUP) (TC 2.A.102) family.</text>
</comment>
<keyword evidence="7 8" id="KW-0472">Membrane</keyword>
<evidence type="ECO:0000256" key="7">
    <source>
        <dbReference type="ARBA" id="ARBA00023136"/>
    </source>
</evidence>
<keyword evidence="3" id="KW-0813">Transport</keyword>
<evidence type="ECO:0000256" key="8">
    <source>
        <dbReference type="RuleBase" id="RU363041"/>
    </source>
</evidence>
<dbReference type="Proteomes" id="UP001501599">
    <property type="component" value="Unassembled WGS sequence"/>
</dbReference>
<dbReference type="InterPro" id="IPR002781">
    <property type="entry name" value="TM_pro_TauE-like"/>
</dbReference>
<keyword evidence="5 8" id="KW-0812">Transmembrane</keyword>
<protein>
    <recommendedName>
        <fullName evidence="8">Probable membrane transporter protein</fullName>
    </recommendedName>
</protein>
<dbReference type="InterPro" id="IPR052017">
    <property type="entry name" value="TSUP"/>
</dbReference>